<dbReference type="OrthoDB" id="9807853at2"/>
<protein>
    <submittedName>
        <fullName evidence="2">Filamentation induced by cAMP protein Fic</fullName>
    </submittedName>
</protein>
<dbReference type="SUPFAM" id="SSF140931">
    <property type="entry name" value="Fic-like"/>
    <property type="match status" value="1"/>
</dbReference>
<dbReference type="Gene3D" id="1.10.3290.10">
    <property type="entry name" value="Fido-like domain"/>
    <property type="match status" value="1"/>
</dbReference>
<dbReference type="InterPro" id="IPR036597">
    <property type="entry name" value="Fido-like_dom_sf"/>
</dbReference>
<name>A0A095YVI5_9BURK</name>
<sequence length="266" mass="30403">MNNQTLFNALGFKWDRSNIPSIIPTYTVEAACFRFMRNLPEFVWSAAVLEGNPFTFNEVKTLLDGITVGGHRIDDQEQILNLNASTRHLISLVRSGEFELSKQNFDSIHKLVARNEALEWGNFRGEGEEKNYTPYVALGELGQYNPIPTEDNAVTLNKVFDEGLEKLKTLPVFERATAFFLFGALQQFYFDGNKRSSRLMMCGELLANGIAGISIPAQKKEEFNEKMQDFYINKDATLMMDFLVRCHPDVELIRKLNEAEQDIERP</sequence>
<dbReference type="AlphaFoldDB" id="A0A095YVI5"/>
<evidence type="ECO:0000313" key="2">
    <source>
        <dbReference type="EMBL" id="KGF26373.1"/>
    </source>
</evidence>
<keyword evidence="3" id="KW-1185">Reference proteome</keyword>
<evidence type="ECO:0000259" key="1">
    <source>
        <dbReference type="PROSITE" id="PS51459"/>
    </source>
</evidence>
<dbReference type="RefSeq" id="WP_036560727.1">
    <property type="nucleotide sequence ID" value="NZ_JRNI01000076.1"/>
</dbReference>
<proteinExistence type="predicted"/>
<dbReference type="PROSITE" id="PS51459">
    <property type="entry name" value="FIDO"/>
    <property type="match status" value="1"/>
</dbReference>
<evidence type="ECO:0000313" key="3">
    <source>
        <dbReference type="Proteomes" id="UP000029629"/>
    </source>
</evidence>
<dbReference type="EMBL" id="JRNI01000076">
    <property type="protein sequence ID" value="KGF26373.1"/>
    <property type="molecule type" value="Genomic_DNA"/>
</dbReference>
<reference evidence="2 3" key="1">
    <citation type="submission" date="2014-07" db="EMBL/GenBank/DDBJ databases">
        <authorList>
            <person name="McCorrison J."/>
            <person name="Sanka R."/>
            <person name="Torralba M."/>
            <person name="Gillis M."/>
            <person name="Haft D.H."/>
            <person name="Methe B."/>
            <person name="Sutton G."/>
            <person name="Nelson K.E."/>
        </authorList>
    </citation>
    <scope>NUCLEOTIDE SEQUENCE [LARGE SCALE GENOMIC DNA]</scope>
    <source>
        <strain evidence="2 3">DNF00040</strain>
    </source>
</reference>
<dbReference type="eggNOG" id="COG3177">
    <property type="taxonomic scope" value="Bacteria"/>
</dbReference>
<accession>A0A095YVI5</accession>
<gene>
    <name evidence="2" type="ORF">HMPREF2130_10445</name>
</gene>
<dbReference type="Proteomes" id="UP000029629">
    <property type="component" value="Unassembled WGS sequence"/>
</dbReference>
<feature type="domain" description="Fido" evidence="1">
    <location>
        <begin position="100"/>
        <end position="245"/>
    </location>
</feature>
<organism evidence="2 3">
    <name type="scientific">Oligella urethralis DNF00040</name>
    <dbReference type="NCBI Taxonomy" id="1401065"/>
    <lineage>
        <taxon>Bacteria</taxon>
        <taxon>Pseudomonadati</taxon>
        <taxon>Pseudomonadota</taxon>
        <taxon>Betaproteobacteria</taxon>
        <taxon>Burkholderiales</taxon>
        <taxon>Alcaligenaceae</taxon>
        <taxon>Oligella</taxon>
    </lineage>
</organism>
<dbReference type="InterPro" id="IPR003812">
    <property type="entry name" value="Fido"/>
</dbReference>
<comment type="caution">
    <text evidence="2">The sequence shown here is derived from an EMBL/GenBank/DDBJ whole genome shotgun (WGS) entry which is preliminary data.</text>
</comment>